<dbReference type="SUPFAM" id="SSF53697">
    <property type="entry name" value="SIS domain"/>
    <property type="match status" value="1"/>
</dbReference>
<gene>
    <name evidence="6" type="ORF">GS397_05600</name>
    <name evidence="5" type="ORF">N5J77_17380</name>
</gene>
<dbReference type="EC" id="5.3.1.9" evidence="4"/>
<evidence type="ECO:0000256" key="2">
    <source>
        <dbReference type="ARBA" id="ARBA00023152"/>
    </source>
</evidence>
<dbReference type="GO" id="GO:0048029">
    <property type="term" value="F:monosaccharide binding"/>
    <property type="evidence" value="ECO:0007669"/>
    <property type="project" value="TreeGrafter"/>
</dbReference>
<evidence type="ECO:0000313" key="6">
    <source>
        <dbReference type="EMBL" id="QHD66591.1"/>
    </source>
</evidence>
<reference evidence="6 7" key="1">
    <citation type="submission" date="2019-12" db="EMBL/GenBank/DDBJ databases">
        <title>Functional and genomic insights into the Sphingobium yanoikuyae YC-JY1, a bacterium efficiently degrading bisphenol A.</title>
        <authorList>
            <person name="Jia Y."/>
            <person name="Li X."/>
            <person name="Wang J."/>
            <person name="Eltoukhy A."/>
            <person name="Lamraoui I."/>
            <person name="Yan Y."/>
        </authorList>
    </citation>
    <scope>NUCLEOTIDE SEQUENCE [LARGE SCALE GENOMIC DNA]</scope>
    <source>
        <strain evidence="6 7">YC-JY1</strain>
    </source>
</reference>
<organism evidence="6 7">
    <name type="scientific">Sphingobium yanoikuyae</name>
    <name type="common">Sphingomonas yanoikuyae</name>
    <dbReference type="NCBI Taxonomy" id="13690"/>
    <lineage>
        <taxon>Bacteria</taxon>
        <taxon>Pseudomonadati</taxon>
        <taxon>Pseudomonadota</taxon>
        <taxon>Alphaproteobacteria</taxon>
        <taxon>Sphingomonadales</taxon>
        <taxon>Sphingomonadaceae</taxon>
        <taxon>Sphingobium</taxon>
    </lineage>
</organism>
<evidence type="ECO:0000256" key="4">
    <source>
        <dbReference type="RuleBase" id="RU000612"/>
    </source>
</evidence>
<dbReference type="RefSeq" id="WP_159365904.1">
    <property type="nucleotide sequence ID" value="NZ_CP047218.1"/>
</dbReference>
<evidence type="ECO:0000256" key="1">
    <source>
        <dbReference type="ARBA" id="ARBA00022432"/>
    </source>
</evidence>
<dbReference type="Gene3D" id="3.40.50.10490">
    <property type="entry name" value="Glucose-6-phosphate isomerase like protein, domain 1"/>
    <property type="match status" value="3"/>
</dbReference>
<keyword evidence="1 4" id="KW-0312">Gluconeogenesis</keyword>
<dbReference type="CDD" id="cd05015">
    <property type="entry name" value="SIS_PGI_1"/>
    <property type="match status" value="1"/>
</dbReference>
<dbReference type="GO" id="GO:0051156">
    <property type="term" value="P:glucose 6-phosphate metabolic process"/>
    <property type="evidence" value="ECO:0007669"/>
    <property type="project" value="TreeGrafter"/>
</dbReference>
<evidence type="ECO:0000313" key="7">
    <source>
        <dbReference type="Proteomes" id="UP000464086"/>
    </source>
</evidence>
<dbReference type="InterPro" id="IPR035476">
    <property type="entry name" value="SIS_PGI_1"/>
</dbReference>
<dbReference type="GO" id="GO:0004347">
    <property type="term" value="F:glucose-6-phosphate isomerase activity"/>
    <property type="evidence" value="ECO:0007669"/>
    <property type="project" value="UniProtKB-EC"/>
</dbReference>
<dbReference type="UniPathway" id="UPA00109">
    <property type="reaction ID" value="UER00181"/>
</dbReference>
<evidence type="ECO:0000256" key="3">
    <source>
        <dbReference type="ARBA" id="ARBA00023235"/>
    </source>
</evidence>
<comment type="pathway">
    <text evidence="4">Carbohydrate degradation; glycolysis; D-glyceraldehyde 3-phosphate and glycerone phosphate from D-glucose: step 2/4.</text>
</comment>
<dbReference type="InterPro" id="IPR046348">
    <property type="entry name" value="SIS_dom_sf"/>
</dbReference>
<name>A0A6P1GG19_SPHYA</name>
<dbReference type="PRINTS" id="PR00662">
    <property type="entry name" value="G6PISOMERASE"/>
</dbReference>
<accession>A0A6P1GG19</accession>
<dbReference type="Pfam" id="PF00342">
    <property type="entry name" value="PGI"/>
    <property type="match status" value="1"/>
</dbReference>
<dbReference type="PANTHER" id="PTHR11469">
    <property type="entry name" value="GLUCOSE-6-PHOSPHATE ISOMERASE"/>
    <property type="match status" value="1"/>
</dbReference>
<protein>
    <recommendedName>
        <fullName evidence="4">Glucose-6-phosphate isomerase</fullName>
        <ecNumber evidence="4">5.3.1.9</ecNumber>
    </recommendedName>
</protein>
<dbReference type="InterPro" id="IPR001672">
    <property type="entry name" value="G6P_Isomerase"/>
</dbReference>
<dbReference type="GO" id="GO:0005829">
    <property type="term" value="C:cytosol"/>
    <property type="evidence" value="ECO:0007669"/>
    <property type="project" value="TreeGrafter"/>
</dbReference>
<keyword evidence="2 4" id="KW-0324">Glycolysis</keyword>
<dbReference type="EMBL" id="JAOCKX010000026">
    <property type="protein sequence ID" value="MDH2132904.1"/>
    <property type="molecule type" value="Genomic_DNA"/>
</dbReference>
<dbReference type="Proteomes" id="UP000464086">
    <property type="component" value="Chromosome"/>
</dbReference>
<dbReference type="PANTHER" id="PTHR11469:SF1">
    <property type="entry name" value="GLUCOSE-6-PHOSPHATE ISOMERASE"/>
    <property type="match status" value="1"/>
</dbReference>
<dbReference type="GO" id="GO:0097367">
    <property type="term" value="F:carbohydrate derivative binding"/>
    <property type="evidence" value="ECO:0007669"/>
    <property type="project" value="InterPro"/>
</dbReference>
<comment type="catalytic activity">
    <reaction evidence="4">
        <text>alpha-D-glucose 6-phosphate = beta-D-fructose 6-phosphate</text>
        <dbReference type="Rhea" id="RHEA:11816"/>
        <dbReference type="ChEBI" id="CHEBI:57634"/>
        <dbReference type="ChEBI" id="CHEBI:58225"/>
        <dbReference type="EC" id="5.3.1.9"/>
    </reaction>
</comment>
<sequence length="553" mass="58889">MNHFHADLPEPLRHAVDARLKTAAAEKWGTRLWAADASLWTNGDEAKWVGWLAAGEGKQVDFAQLKAIAAKARGHKDVVLLGMGGSSLGPEVLSEIIGAGPGFPTIHALDSTDPGQISTVASKIDPKEALFLVASKSGSTMEPELLRAYFWELSGKDGDRFVAVTDPGSKLEKLAKEHGYHAIFLGDPAIGGRYSVLSVFGMVPAAMMGIDVEAFFAATQPLVEACKGDTANPGLILGAIMGEAAVSGRDKLTILTSPGLEPIGAWLEQLIAESTGKHGKGIVPVDLEPSAPVEDYGADRVFALLTLAGDDASDIIEQAHFLVAAGQPVIRITLPSKERIGQEFFRWEVATAFAGAVIGIDPFDQPDVEDAKIATRELIDKYEESGALAPETPFHQDAAMAFSAPGDHIFAATNPVEILRDHFASAEPGDYVGFLVYLERNAEHEAAIARMRGEVVHAKHVATVAGFGPRFLHSTGQAYKGGPKSGVFIEITRTPDPDLAVPGWKASFGIVQLAQARGDLDVLAARGQRTLRIHLNTGDLNILETLVARSLQN</sequence>
<dbReference type="EMBL" id="CP047218">
    <property type="protein sequence ID" value="QHD66591.1"/>
    <property type="molecule type" value="Genomic_DNA"/>
</dbReference>
<dbReference type="GO" id="GO:0006094">
    <property type="term" value="P:gluconeogenesis"/>
    <property type="evidence" value="ECO:0007669"/>
    <property type="project" value="UniProtKB-KW"/>
</dbReference>
<reference evidence="5" key="2">
    <citation type="submission" date="2022-09" db="EMBL/GenBank/DDBJ databases">
        <title>Intensive care unit water sources are persistently colonized with multi-drug resistant bacteria and are the site of extensive horizontal gene transfer of antibiotic resistance genes.</title>
        <authorList>
            <person name="Diorio-Toth L."/>
        </authorList>
    </citation>
    <scope>NUCLEOTIDE SEQUENCE</scope>
    <source>
        <strain evidence="5">GD03659</strain>
    </source>
</reference>
<comment type="similarity">
    <text evidence="4">Belongs to the GPI family.</text>
</comment>
<proteinExistence type="inferred from homology"/>
<dbReference type="AlphaFoldDB" id="A0A6P1GG19"/>
<dbReference type="Proteomes" id="UP001162318">
    <property type="component" value="Unassembled WGS sequence"/>
</dbReference>
<dbReference type="GO" id="GO:0006096">
    <property type="term" value="P:glycolytic process"/>
    <property type="evidence" value="ECO:0007669"/>
    <property type="project" value="UniProtKB-UniPathway"/>
</dbReference>
<evidence type="ECO:0000313" key="5">
    <source>
        <dbReference type="EMBL" id="MDH2132904.1"/>
    </source>
</evidence>
<keyword evidence="3 4" id="KW-0413">Isomerase</keyword>
<dbReference type="PROSITE" id="PS51463">
    <property type="entry name" value="P_GLUCOSE_ISOMERASE_3"/>
    <property type="match status" value="1"/>
</dbReference>